<evidence type="ECO:0000256" key="1">
    <source>
        <dbReference type="SAM" id="MobiDB-lite"/>
    </source>
</evidence>
<feature type="region of interest" description="Disordered" evidence="1">
    <location>
        <begin position="51"/>
        <end position="74"/>
    </location>
</feature>
<evidence type="ECO:0000313" key="2">
    <source>
        <dbReference type="EMBL" id="GIJ14817.1"/>
    </source>
</evidence>
<comment type="caution">
    <text evidence="2">The sequence shown here is derived from an EMBL/GenBank/DDBJ whole genome shotgun (WGS) entry which is preliminary data.</text>
</comment>
<protein>
    <submittedName>
        <fullName evidence="2">Uncharacterized protein</fullName>
    </submittedName>
</protein>
<accession>A0ABQ4IA92</accession>
<name>A0ABQ4IA92_9ACTN</name>
<keyword evidence="3" id="KW-1185">Reference proteome</keyword>
<reference evidence="2 3" key="1">
    <citation type="submission" date="2021-01" db="EMBL/GenBank/DDBJ databases">
        <title>Whole genome shotgun sequence of Verrucosispora gifhornensis NBRC 16317.</title>
        <authorList>
            <person name="Komaki H."/>
            <person name="Tamura T."/>
        </authorList>
    </citation>
    <scope>NUCLEOTIDE SEQUENCE [LARGE SCALE GENOMIC DNA]</scope>
    <source>
        <strain evidence="2 3">NBRC 16317</strain>
    </source>
</reference>
<dbReference type="EMBL" id="BOPA01000012">
    <property type="protein sequence ID" value="GIJ14817.1"/>
    <property type="molecule type" value="Genomic_DNA"/>
</dbReference>
<dbReference type="RefSeq" id="WP_204290546.1">
    <property type="nucleotide sequence ID" value="NZ_BOPA01000012.1"/>
</dbReference>
<sequence>MTLESLPQLRSLDAFHADLDDPEVPDRLAARGVAVRHSWRGERAARRATSARAAGQGNAGAVVPVNQASKNEPS</sequence>
<evidence type="ECO:0000313" key="3">
    <source>
        <dbReference type="Proteomes" id="UP000647860"/>
    </source>
</evidence>
<proteinExistence type="predicted"/>
<dbReference type="Proteomes" id="UP000647860">
    <property type="component" value="Unassembled WGS sequence"/>
</dbReference>
<organism evidence="2 3">
    <name type="scientific">Micromonospora gifhornensis</name>
    <dbReference type="NCBI Taxonomy" id="84594"/>
    <lineage>
        <taxon>Bacteria</taxon>
        <taxon>Bacillati</taxon>
        <taxon>Actinomycetota</taxon>
        <taxon>Actinomycetes</taxon>
        <taxon>Micromonosporales</taxon>
        <taxon>Micromonosporaceae</taxon>
        <taxon>Micromonospora</taxon>
    </lineage>
</organism>
<gene>
    <name evidence="2" type="ORF">Vgi01_15010</name>
</gene>